<reference evidence="1 2" key="1">
    <citation type="submission" date="2018-06" db="EMBL/GenBank/DDBJ databases">
        <title>Comparative genomics of downy mildews reveals potential adaptations to biotrophy.</title>
        <authorList>
            <person name="Fletcher K."/>
            <person name="Klosterman S.J."/>
            <person name="Derevnina L."/>
            <person name="Martin F."/>
            <person name="Koike S."/>
            <person name="Reyes Chin-Wo S."/>
            <person name="Mou B."/>
            <person name="Michelmore R."/>
        </authorList>
    </citation>
    <scope>NUCLEOTIDE SEQUENCE [LARGE SCALE GENOMIC DNA]</scope>
    <source>
        <strain evidence="1 2">R14</strain>
    </source>
</reference>
<evidence type="ECO:0000313" key="2">
    <source>
        <dbReference type="Proteomes" id="UP000282087"/>
    </source>
</evidence>
<proteinExistence type="predicted"/>
<sequence>MLVQVLVNTRNVLLTRAQSASISKVLIEFTKELTRPSFNDMCKWQYEVVVSDGVTNPCRRTTESGKFIIRSRFVRTVHVLLRPRISQTAKASIGKVLLPALMANAGVMGLSAIPLIDYNDSAGVYSGNSSQKQ</sequence>
<name>A0A3M6VJ05_9STRA</name>
<keyword evidence="2" id="KW-1185">Reference proteome</keyword>
<dbReference type="EMBL" id="QLLG01000245">
    <property type="protein sequence ID" value="RMX65486.1"/>
    <property type="molecule type" value="Genomic_DNA"/>
</dbReference>
<dbReference type="STRING" id="542832.A0A3M6VJ05"/>
<comment type="caution">
    <text evidence="1">The sequence shown here is derived from an EMBL/GenBank/DDBJ whole genome shotgun (WGS) entry which is preliminary data.</text>
</comment>
<accession>A0A3M6VJ05</accession>
<evidence type="ECO:0000313" key="1">
    <source>
        <dbReference type="EMBL" id="RMX65486.1"/>
    </source>
</evidence>
<gene>
    <name evidence="1" type="ORF">DD238_003654</name>
</gene>
<dbReference type="AlphaFoldDB" id="A0A3M6VJ05"/>
<dbReference type="Proteomes" id="UP000282087">
    <property type="component" value="Unassembled WGS sequence"/>
</dbReference>
<organism evidence="1 2">
    <name type="scientific">Peronospora effusa</name>
    <dbReference type="NCBI Taxonomy" id="542832"/>
    <lineage>
        <taxon>Eukaryota</taxon>
        <taxon>Sar</taxon>
        <taxon>Stramenopiles</taxon>
        <taxon>Oomycota</taxon>
        <taxon>Peronosporomycetes</taxon>
        <taxon>Peronosporales</taxon>
        <taxon>Peronosporaceae</taxon>
        <taxon>Peronospora</taxon>
    </lineage>
</organism>
<protein>
    <submittedName>
        <fullName evidence="1">Uncharacterized protein</fullName>
    </submittedName>
</protein>